<name>A0ACC2PRK3_9HYME</name>
<gene>
    <name evidence="1" type="ORF">QAD02_022023</name>
</gene>
<dbReference type="EMBL" id="CM056741">
    <property type="protein sequence ID" value="KAJ8686229.1"/>
    <property type="molecule type" value="Genomic_DNA"/>
</dbReference>
<protein>
    <submittedName>
        <fullName evidence="1">Uncharacterized protein</fullName>
    </submittedName>
</protein>
<accession>A0ACC2PRK3</accession>
<proteinExistence type="predicted"/>
<keyword evidence="2" id="KW-1185">Reference proteome</keyword>
<organism evidence="1 2">
    <name type="scientific">Eretmocerus hayati</name>
    <dbReference type="NCBI Taxonomy" id="131215"/>
    <lineage>
        <taxon>Eukaryota</taxon>
        <taxon>Metazoa</taxon>
        <taxon>Ecdysozoa</taxon>
        <taxon>Arthropoda</taxon>
        <taxon>Hexapoda</taxon>
        <taxon>Insecta</taxon>
        <taxon>Pterygota</taxon>
        <taxon>Neoptera</taxon>
        <taxon>Endopterygota</taxon>
        <taxon>Hymenoptera</taxon>
        <taxon>Apocrita</taxon>
        <taxon>Proctotrupomorpha</taxon>
        <taxon>Chalcidoidea</taxon>
        <taxon>Aphelinidae</taxon>
        <taxon>Aphelininae</taxon>
        <taxon>Eretmocerus</taxon>
    </lineage>
</organism>
<dbReference type="Proteomes" id="UP001239111">
    <property type="component" value="Chromosome 1"/>
</dbReference>
<comment type="caution">
    <text evidence="1">The sequence shown here is derived from an EMBL/GenBank/DDBJ whole genome shotgun (WGS) entry which is preliminary data.</text>
</comment>
<sequence>MFLKKHQIPYETILQHPGDCVYVAPGVFHQVINLTPNAAEAINYAPAFWNFLVEHLTTCFCDENRFAILPANPDVLIETSVRQFKAYLCAAPECNFVSWDKPSYKQHVLQSHPGPSTAGPIHCFACKTTFSASNISKHVTQEPHEGECIFITYCLITFDRFL</sequence>
<evidence type="ECO:0000313" key="1">
    <source>
        <dbReference type="EMBL" id="KAJ8686229.1"/>
    </source>
</evidence>
<evidence type="ECO:0000313" key="2">
    <source>
        <dbReference type="Proteomes" id="UP001239111"/>
    </source>
</evidence>
<reference evidence="1" key="1">
    <citation type="submission" date="2023-04" db="EMBL/GenBank/DDBJ databases">
        <title>A chromosome-level genome assembly of the parasitoid wasp Eretmocerus hayati.</title>
        <authorList>
            <person name="Zhong Y."/>
            <person name="Liu S."/>
            <person name="Liu Y."/>
        </authorList>
    </citation>
    <scope>NUCLEOTIDE SEQUENCE</scope>
    <source>
        <strain evidence="1">ZJU_SS_LIU_2023</strain>
    </source>
</reference>